<dbReference type="AlphaFoldDB" id="A0A9J5WA92"/>
<feature type="region of interest" description="Disordered" evidence="1">
    <location>
        <begin position="1"/>
        <end position="25"/>
    </location>
</feature>
<dbReference type="EMBL" id="JACXVP010000012">
    <property type="protein sequence ID" value="KAG5572627.1"/>
    <property type="molecule type" value="Genomic_DNA"/>
</dbReference>
<keyword evidence="3" id="KW-1185">Reference proteome</keyword>
<name>A0A9J5WA92_SOLCO</name>
<reference evidence="2 3" key="1">
    <citation type="submission" date="2020-09" db="EMBL/GenBank/DDBJ databases">
        <title>De no assembly of potato wild relative species, Solanum commersonii.</title>
        <authorList>
            <person name="Cho K."/>
        </authorList>
    </citation>
    <scope>NUCLEOTIDE SEQUENCE [LARGE SCALE GENOMIC DNA]</scope>
    <source>
        <strain evidence="2">LZ3.2</strain>
        <tissue evidence="2">Leaf</tissue>
    </source>
</reference>
<feature type="compositionally biased region" description="Basic and acidic residues" evidence="1">
    <location>
        <begin position="1"/>
        <end position="11"/>
    </location>
</feature>
<protein>
    <submittedName>
        <fullName evidence="2">Uncharacterized protein</fullName>
    </submittedName>
</protein>
<evidence type="ECO:0000313" key="2">
    <source>
        <dbReference type="EMBL" id="KAG5572627.1"/>
    </source>
</evidence>
<organism evidence="2 3">
    <name type="scientific">Solanum commersonii</name>
    <name type="common">Commerson's wild potato</name>
    <name type="synonym">Commerson's nightshade</name>
    <dbReference type="NCBI Taxonomy" id="4109"/>
    <lineage>
        <taxon>Eukaryota</taxon>
        <taxon>Viridiplantae</taxon>
        <taxon>Streptophyta</taxon>
        <taxon>Embryophyta</taxon>
        <taxon>Tracheophyta</taxon>
        <taxon>Spermatophyta</taxon>
        <taxon>Magnoliopsida</taxon>
        <taxon>eudicotyledons</taxon>
        <taxon>Gunneridae</taxon>
        <taxon>Pentapetalae</taxon>
        <taxon>asterids</taxon>
        <taxon>lamiids</taxon>
        <taxon>Solanales</taxon>
        <taxon>Solanaceae</taxon>
        <taxon>Solanoideae</taxon>
        <taxon>Solaneae</taxon>
        <taxon>Solanum</taxon>
    </lineage>
</organism>
<accession>A0A9J5WA92</accession>
<dbReference type="Proteomes" id="UP000824120">
    <property type="component" value="Chromosome 12"/>
</dbReference>
<comment type="caution">
    <text evidence="2">The sequence shown here is derived from an EMBL/GenBank/DDBJ whole genome shotgun (WGS) entry which is preliminary data.</text>
</comment>
<proteinExistence type="predicted"/>
<sequence length="117" mass="13574">MNKIRSDDRRTHWASRRMSMNSPKVPVCQAPKEKIKWSVGIGLSWVQLERVNPTPFPHIQLERVNGLKRRLFLIAANWCSRETNLIRVTHLSTLAHNPITSQEPVSLLVYSCYLLQL</sequence>
<evidence type="ECO:0000256" key="1">
    <source>
        <dbReference type="SAM" id="MobiDB-lite"/>
    </source>
</evidence>
<evidence type="ECO:0000313" key="3">
    <source>
        <dbReference type="Proteomes" id="UP000824120"/>
    </source>
</evidence>
<gene>
    <name evidence="2" type="ORF">H5410_062393</name>
</gene>